<feature type="compositionally biased region" description="Basic residues" evidence="1">
    <location>
        <begin position="145"/>
        <end position="154"/>
    </location>
</feature>
<name>A0AA88DUV8_FICCA</name>
<feature type="region of interest" description="Disordered" evidence="1">
    <location>
        <begin position="133"/>
        <end position="162"/>
    </location>
</feature>
<protein>
    <submittedName>
        <fullName evidence="2">Uncharacterized protein</fullName>
    </submittedName>
</protein>
<proteinExistence type="predicted"/>
<evidence type="ECO:0000313" key="3">
    <source>
        <dbReference type="Proteomes" id="UP001187192"/>
    </source>
</evidence>
<evidence type="ECO:0000313" key="2">
    <source>
        <dbReference type="EMBL" id="GMN62008.1"/>
    </source>
</evidence>
<gene>
    <name evidence="2" type="ORF">TIFTF001_031117</name>
</gene>
<comment type="caution">
    <text evidence="2">The sequence shown here is derived from an EMBL/GenBank/DDBJ whole genome shotgun (WGS) entry which is preliminary data.</text>
</comment>
<keyword evidence="3" id="KW-1185">Reference proteome</keyword>
<dbReference type="AlphaFoldDB" id="A0AA88DUV8"/>
<reference evidence="2" key="1">
    <citation type="submission" date="2023-07" db="EMBL/GenBank/DDBJ databases">
        <title>draft genome sequence of fig (Ficus carica).</title>
        <authorList>
            <person name="Takahashi T."/>
            <person name="Nishimura K."/>
        </authorList>
    </citation>
    <scope>NUCLEOTIDE SEQUENCE</scope>
</reference>
<organism evidence="2 3">
    <name type="scientific">Ficus carica</name>
    <name type="common">Common fig</name>
    <dbReference type="NCBI Taxonomy" id="3494"/>
    <lineage>
        <taxon>Eukaryota</taxon>
        <taxon>Viridiplantae</taxon>
        <taxon>Streptophyta</taxon>
        <taxon>Embryophyta</taxon>
        <taxon>Tracheophyta</taxon>
        <taxon>Spermatophyta</taxon>
        <taxon>Magnoliopsida</taxon>
        <taxon>eudicotyledons</taxon>
        <taxon>Gunneridae</taxon>
        <taxon>Pentapetalae</taxon>
        <taxon>rosids</taxon>
        <taxon>fabids</taxon>
        <taxon>Rosales</taxon>
        <taxon>Moraceae</taxon>
        <taxon>Ficeae</taxon>
        <taxon>Ficus</taxon>
    </lineage>
</organism>
<dbReference type="Proteomes" id="UP001187192">
    <property type="component" value="Unassembled WGS sequence"/>
</dbReference>
<evidence type="ECO:0000256" key="1">
    <source>
        <dbReference type="SAM" id="MobiDB-lite"/>
    </source>
</evidence>
<accession>A0AA88DUV8</accession>
<dbReference type="EMBL" id="BTGU01000121">
    <property type="protein sequence ID" value="GMN62008.1"/>
    <property type="molecule type" value="Genomic_DNA"/>
</dbReference>
<sequence>MYSLYECNAVVSYELVSFHNGHDTSSSTLGSTVMKNIPYQLCWDHYFFMHVNEKSMGGLANAFYLLWGTLRVEEATSEALLFEEKLERLLAQPNREWDEINVPKRFRASSLWKDFVELLSGIAKRVPSANGFGREKAIGEEKSSKTRTRDKKKGAREMVEEK</sequence>
<feature type="compositionally biased region" description="Basic and acidic residues" evidence="1">
    <location>
        <begin position="133"/>
        <end position="144"/>
    </location>
</feature>